<evidence type="ECO:0000313" key="3">
    <source>
        <dbReference type="Proteomes" id="UP000289152"/>
    </source>
</evidence>
<dbReference type="AlphaFoldDB" id="A0A4Q1B815"/>
<name>A0A4Q1B815_TREME</name>
<evidence type="ECO:0000313" key="2">
    <source>
        <dbReference type="EMBL" id="RXK34858.1"/>
    </source>
</evidence>
<dbReference type="InterPro" id="IPR027417">
    <property type="entry name" value="P-loop_NTPase"/>
</dbReference>
<dbReference type="SUPFAM" id="SSF52540">
    <property type="entry name" value="P-loop containing nucleoside triphosphate hydrolases"/>
    <property type="match status" value="1"/>
</dbReference>
<dbReference type="VEuPathDB" id="FungiDB:TREMEDRAFT_59413"/>
<dbReference type="EMBL" id="SDIL01000179">
    <property type="protein sequence ID" value="RXK34858.1"/>
    <property type="molecule type" value="Genomic_DNA"/>
</dbReference>
<sequence>MPGAIVILNGYPAVGKSTVAQELTKILPNAKIVDIPLLEEIACVLEGPARETLKKSLLETLLISLLSSTPTNTIYLIPSTFLSIPSDRQLINLFPSLCSEKSWPVIHLVLSCETQTNLSRLSTSLSHKPHDPTQNGKQSSSHDLTQNGNGSGNQSKHGRWEMNENSLMELRMEDEICHLINLRGKPKGLSGEYEIDTTTLGPKEVSGMVAEYVMDCLRRSGWYVQLKRR</sequence>
<evidence type="ECO:0000256" key="1">
    <source>
        <dbReference type="SAM" id="MobiDB-lite"/>
    </source>
</evidence>
<keyword evidence="3" id="KW-1185">Reference proteome</keyword>
<comment type="caution">
    <text evidence="2">The sequence shown here is derived from an EMBL/GenBank/DDBJ whole genome shotgun (WGS) entry which is preliminary data.</text>
</comment>
<feature type="region of interest" description="Disordered" evidence="1">
    <location>
        <begin position="121"/>
        <end position="159"/>
    </location>
</feature>
<reference evidence="2 3" key="1">
    <citation type="submission" date="2016-06" db="EMBL/GenBank/DDBJ databases">
        <title>Evolution of pathogenesis and genome organization in the Tremellales.</title>
        <authorList>
            <person name="Cuomo C."/>
            <person name="Litvintseva A."/>
            <person name="Heitman J."/>
            <person name="Chen Y."/>
            <person name="Sun S."/>
            <person name="Springer D."/>
            <person name="Dromer F."/>
            <person name="Young S."/>
            <person name="Zeng Q."/>
            <person name="Chapman S."/>
            <person name="Gujja S."/>
            <person name="Saif S."/>
            <person name="Birren B."/>
        </authorList>
    </citation>
    <scope>NUCLEOTIDE SEQUENCE [LARGE SCALE GENOMIC DNA]</scope>
    <source>
        <strain evidence="2 3">ATCC 28783</strain>
    </source>
</reference>
<accession>A0A4Q1B815</accession>
<dbReference type="InParanoid" id="A0A4Q1B815"/>
<proteinExistence type="predicted"/>
<feature type="compositionally biased region" description="Polar residues" evidence="1">
    <location>
        <begin position="121"/>
        <end position="155"/>
    </location>
</feature>
<dbReference type="STRING" id="5217.A0A4Q1B815"/>
<dbReference type="Gene3D" id="3.40.50.300">
    <property type="entry name" value="P-loop containing nucleotide triphosphate hydrolases"/>
    <property type="match status" value="1"/>
</dbReference>
<gene>
    <name evidence="2" type="ORF">M231_07876</name>
</gene>
<organism evidence="2 3">
    <name type="scientific">Tremella mesenterica</name>
    <name type="common">Jelly fungus</name>
    <dbReference type="NCBI Taxonomy" id="5217"/>
    <lineage>
        <taxon>Eukaryota</taxon>
        <taxon>Fungi</taxon>
        <taxon>Dikarya</taxon>
        <taxon>Basidiomycota</taxon>
        <taxon>Agaricomycotina</taxon>
        <taxon>Tremellomycetes</taxon>
        <taxon>Tremellales</taxon>
        <taxon>Tremellaceae</taxon>
        <taxon>Tremella</taxon>
    </lineage>
</organism>
<dbReference type="Proteomes" id="UP000289152">
    <property type="component" value="Unassembled WGS sequence"/>
</dbReference>
<dbReference type="OrthoDB" id="5426988at2759"/>
<protein>
    <submittedName>
        <fullName evidence="2">Uncharacterized protein</fullName>
    </submittedName>
</protein>